<dbReference type="InterPro" id="IPR007221">
    <property type="entry name" value="MreC"/>
</dbReference>
<dbReference type="InterPro" id="IPR042177">
    <property type="entry name" value="Cell/Rod_1"/>
</dbReference>
<keyword evidence="3" id="KW-0133">Cell shape</keyword>
<dbReference type="GO" id="GO:0008360">
    <property type="term" value="P:regulation of cell shape"/>
    <property type="evidence" value="ECO:0007669"/>
    <property type="project" value="UniProtKB-KW"/>
</dbReference>
<evidence type="ECO:0000313" key="8">
    <source>
        <dbReference type="EMBL" id="PIR77201.1"/>
    </source>
</evidence>
<dbReference type="EMBL" id="PFBW01000166">
    <property type="protein sequence ID" value="PIR77201.1"/>
    <property type="molecule type" value="Genomic_DNA"/>
</dbReference>
<dbReference type="Gene3D" id="2.40.10.350">
    <property type="entry name" value="Rod shape-determining protein MreC, domain 2"/>
    <property type="match status" value="1"/>
</dbReference>
<dbReference type="InterPro" id="IPR055342">
    <property type="entry name" value="MreC_beta-barrel_core"/>
</dbReference>
<comment type="similarity">
    <text evidence="1">Belongs to the MreC family.</text>
</comment>
<dbReference type="Proteomes" id="UP000228528">
    <property type="component" value="Unassembled WGS sequence"/>
</dbReference>
<dbReference type="NCBIfam" id="TIGR00219">
    <property type="entry name" value="mreC"/>
    <property type="match status" value="1"/>
</dbReference>
<evidence type="ECO:0000256" key="3">
    <source>
        <dbReference type="ARBA" id="ARBA00022960"/>
    </source>
</evidence>
<dbReference type="AlphaFoldDB" id="A0A2M6P0H5"/>
<feature type="domain" description="Rod shape-determining protein MreC beta-barrel core" evidence="7">
    <location>
        <begin position="100"/>
        <end position="247"/>
    </location>
</feature>
<feature type="transmembrane region" description="Helical" evidence="6">
    <location>
        <begin position="6"/>
        <end position="27"/>
    </location>
</feature>
<keyword evidence="5" id="KW-0175">Coiled coil</keyword>
<evidence type="ECO:0000259" key="7">
    <source>
        <dbReference type="Pfam" id="PF04085"/>
    </source>
</evidence>
<dbReference type="InterPro" id="IPR042175">
    <property type="entry name" value="Cell/Rod_MreC_2"/>
</dbReference>
<feature type="coiled-coil region" evidence="5">
    <location>
        <begin position="64"/>
        <end position="91"/>
    </location>
</feature>
<reference evidence="9" key="1">
    <citation type="submission" date="2017-09" db="EMBL/GenBank/DDBJ databases">
        <title>Depth-based differentiation of microbial function through sediment-hosted aquifers and enrichment of novel symbionts in the deep terrestrial subsurface.</title>
        <authorList>
            <person name="Probst A.J."/>
            <person name="Ladd B."/>
            <person name="Jarett J.K."/>
            <person name="Geller-Mcgrath D.E."/>
            <person name="Sieber C.M.K."/>
            <person name="Emerson J.B."/>
            <person name="Anantharaman K."/>
            <person name="Thomas B.C."/>
            <person name="Malmstrom R."/>
            <person name="Stieglmeier M."/>
            <person name="Klingl A."/>
            <person name="Woyke T."/>
            <person name="Ryan C.M."/>
            <person name="Banfield J.F."/>
        </authorList>
    </citation>
    <scope>NUCLEOTIDE SEQUENCE [LARGE SCALE GENOMIC DNA]</scope>
</reference>
<dbReference type="GO" id="GO:0005886">
    <property type="term" value="C:plasma membrane"/>
    <property type="evidence" value="ECO:0007669"/>
    <property type="project" value="TreeGrafter"/>
</dbReference>
<dbReference type="Pfam" id="PF04085">
    <property type="entry name" value="MreC"/>
    <property type="match status" value="1"/>
</dbReference>
<proteinExistence type="inferred from homology"/>
<dbReference type="Gene3D" id="2.40.10.340">
    <property type="entry name" value="Rod shape-determining protein MreC, domain 1"/>
    <property type="match status" value="1"/>
</dbReference>
<organism evidence="8 9">
    <name type="scientific">Candidatus Magasanikbacteria bacterium CG10_big_fil_rev_8_21_14_0_10_38_6</name>
    <dbReference type="NCBI Taxonomy" id="1974647"/>
    <lineage>
        <taxon>Bacteria</taxon>
        <taxon>Candidatus Magasanikiibacteriota</taxon>
    </lineage>
</organism>
<sequence>MEKSKLRIIISISAVIFFLITLHYIGWLSPIEHLLRGIVNKGAEPIYQVSVLDNNIETDTHIQIENLTMQLEILQEENQELQKQLLFFSSTPYEHVGAQIIGRNVDPVANTIILNKGETNNISIGNPVITEEGILIGKIAKVEKDTSIVRLLQDGQSKIAATIRNEEKTIGLIEGGYGLSVQMNTIPQNQNVDIGDTVMTSGLEQGIPRGLYIGKISEVQKEAYQPFQEAIVIPAIDSRTLHIVSVITQEALSQ</sequence>
<evidence type="ECO:0000256" key="1">
    <source>
        <dbReference type="ARBA" id="ARBA00009369"/>
    </source>
</evidence>
<keyword evidence="6" id="KW-0812">Transmembrane</keyword>
<name>A0A2M6P0H5_9BACT</name>
<evidence type="ECO:0000256" key="2">
    <source>
        <dbReference type="ARBA" id="ARBA00013855"/>
    </source>
</evidence>
<dbReference type="PANTHER" id="PTHR34138:SF1">
    <property type="entry name" value="CELL SHAPE-DETERMINING PROTEIN MREC"/>
    <property type="match status" value="1"/>
</dbReference>
<accession>A0A2M6P0H5</accession>
<evidence type="ECO:0000256" key="5">
    <source>
        <dbReference type="SAM" id="Coils"/>
    </source>
</evidence>
<gene>
    <name evidence="8" type="primary">mreC</name>
    <name evidence="8" type="ORF">COU30_03760</name>
</gene>
<keyword evidence="6" id="KW-0472">Membrane</keyword>
<protein>
    <recommendedName>
        <fullName evidence="2">Cell shape-determining protein MreC</fullName>
    </recommendedName>
    <alternativeName>
        <fullName evidence="4">Cell shape protein MreC</fullName>
    </alternativeName>
</protein>
<evidence type="ECO:0000256" key="4">
    <source>
        <dbReference type="ARBA" id="ARBA00032089"/>
    </source>
</evidence>
<keyword evidence="6" id="KW-1133">Transmembrane helix</keyword>
<comment type="caution">
    <text evidence="8">The sequence shown here is derived from an EMBL/GenBank/DDBJ whole genome shotgun (WGS) entry which is preliminary data.</text>
</comment>
<evidence type="ECO:0000256" key="6">
    <source>
        <dbReference type="SAM" id="Phobius"/>
    </source>
</evidence>
<evidence type="ECO:0000313" key="9">
    <source>
        <dbReference type="Proteomes" id="UP000228528"/>
    </source>
</evidence>
<dbReference type="PANTHER" id="PTHR34138">
    <property type="entry name" value="CELL SHAPE-DETERMINING PROTEIN MREC"/>
    <property type="match status" value="1"/>
</dbReference>